<evidence type="ECO:0000256" key="1">
    <source>
        <dbReference type="SAM" id="MobiDB-lite"/>
    </source>
</evidence>
<name>A0A1T4RNL2_9BACT</name>
<gene>
    <name evidence="2" type="ORF">SAMN02745119_02992</name>
</gene>
<evidence type="ECO:0000313" key="2">
    <source>
        <dbReference type="EMBL" id="SKA17559.1"/>
    </source>
</evidence>
<accession>A0A1T4RNL2</accession>
<feature type="compositionally biased region" description="Basic residues" evidence="1">
    <location>
        <begin position="1"/>
        <end position="20"/>
    </location>
</feature>
<keyword evidence="3" id="KW-1185">Reference proteome</keyword>
<dbReference type="Proteomes" id="UP000190102">
    <property type="component" value="Unassembled WGS sequence"/>
</dbReference>
<evidence type="ECO:0000313" key="3">
    <source>
        <dbReference type="Proteomes" id="UP000190102"/>
    </source>
</evidence>
<dbReference type="OrthoDB" id="5397717at2"/>
<dbReference type="EMBL" id="FUWR01000022">
    <property type="protein sequence ID" value="SKA17559.1"/>
    <property type="molecule type" value="Genomic_DNA"/>
</dbReference>
<dbReference type="AlphaFoldDB" id="A0A1T4RNL2"/>
<sequence>MATTKSAKKAAPKAPAKKAPQKVATKATRKPAATVKSADLSSEQLVVENLSALSSLVGTLGETLDVLVQKTENMAYHLIATEEVLAEVVTATGIDLARVNARIRAKIANGTDSQGDPSRSIDIAAGIASPLPKFKK</sequence>
<proteinExistence type="predicted"/>
<reference evidence="3" key="1">
    <citation type="submission" date="2017-02" db="EMBL/GenBank/DDBJ databases">
        <authorList>
            <person name="Varghese N."/>
            <person name="Submissions S."/>
        </authorList>
    </citation>
    <scope>NUCLEOTIDE SEQUENCE [LARGE SCALE GENOMIC DNA]</scope>
    <source>
        <strain evidence="3">ATCC BAA-34</strain>
    </source>
</reference>
<organism evidence="2 3">
    <name type="scientific">Trichlorobacter thiogenes</name>
    <dbReference type="NCBI Taxonomy" id="115783"/>
    <lineage>
        <taxon>Bacteria</taxon>
        <taxon>Pseudomonadati</taxon>
        <taxon>Thermodesulfobacteriota</taxon>
        <taxon>Desulfuromonadia</taxon>
        <taxon>Geobacterales</taxon>
        <taxon>Geobacteraceae</taxon>
        <taxon>Trichlorobacter</taxon>
    </lineage>
</organism>
<feature type="region of interest" description="Disordered" evidence="1">
    <location>
        <begin position="1"/>
        <end position="35"/>
    </location>
</feature>
<dbReference type="RefSeq" id="WP_078791222.1">
    <property type="nucleotide sequence ID" value="NZ_FUWR01000022.1"/>
</dbReference>
<protein>
    <submittedName>
        <fullName evidence="2">Calpain inhibitor</fullName>
    </submittedName>
</protein>